<keyword evidence="3 5" id="KW-0479">Metal-binding</keyword>
<evidence type="ECO:0000256" key="4">
    <source>
        <dbReference type="ARBA" id="ARBA00023004"/>
    </source>
</evidence>
<dbReference type="GeneID" id="54571509"/>
<dbReference type="RefSeq" id="XP_033662986.1">
    <property type="nucleotide sequence ID" value="XM_033818237.1"/>
</dbReference>
<dbReference type="InterPro" id="IPR002401">
    <property type="entry name" value="Cyt_P450_E_grp-I"/>
</dbReference>
<dbReference type="SUPFAM" id="SSF48264">
    <property type="entry name" value="Cytochrome P450"/>
    <property type="match status" value="1"/>
</dbReference>
<keyword evidence="4 5" id="KW-0408">Iron</keyword>
<dbReference type="PRINTS" id="PR00463">
    <property type="entry name" value="EP450I"/>
</dbReference>
<evidence type="ECO:0000256" key="3">
    <source>
        <dbReference type="ARBA" id="ARBA00022723"/>
    </source>
</evidence>
<accession>A0A6A6C4K6</accession>
<dbReference type="InterPro" id="IPR001128">
    <property type="entry name" value="Cyt_P450"/>
</dbReference>
<feature type="binding site" description="axial binding residue" evidence="5">
    <location>
        <position position="443"/>
    </location>
    <ligand>
        <name>heme</name>
        <dbReference type="ChEBI" id="CHEBI:30413"/>
    </ligand>
    <ligandPart>
        <name>Fe</name>
        <dbReference type="ChEBI" id="CHEBI:18248"/>
    </ligandPart>
</feature>
<dbReference type="GO" id="GO:0016705">
    <property type="term" value="F:oxidoreductase activity, acting on paired donors, with incorporation or reduction of molecular oxygen"/>
    <property type="evidence" value="ECO:0007669"/>
    <property type="project" value="InterPro"/>
</dbReference>
<sequence>MWFLYLPVALLLAYFLYNRYLHPLSKVPGPLLASLTPLWITWQGYNARRPRLDIDLHKQYGSVVRISPDEIIFSNPAYFKTVYGAGTRFQKGRFYEAPTDMSQPEDWEKLDMLPEMNIAKLRTQKRYAAPVYAVANAKKHEHYVDNNIRRMVTRLSSVGGEGKVVDVYYEWEIMNVDVMTEMTFGKEYGAVEKGSDDGHMHGMDKMWEWWGWMGYLPWLNEFDKRFMPRKVIFSGSSINLPVFPYCVGKIIAHGQATAEGKDTKPCILDDFRRLSKTQPAFIENWGTRLALTDLGAGVDTMSWTLAAAVVGISSNPPVLARLRSELDAAVAGGHISKDTPVPYDAAAKLPYLQACLHEALRLWPNVAISLPRTAPSEGIEIDGHYIPSGYTVGMNSKQLGLNTTIFGPDTESFKPERWLEADKARRNDMETRNLSFGGPSRKCIGMHTVWVSMSKVLASFYLNFDLRVLNELDGKPGPGGGVWCERGSFPTKWHGLEVEIVRR</sequence>
<keyword evidence="5" id="KW-0349">Heme</keyword>
<dbReference type="PANTHER" id="PTHR24305:SF232">
    <property type="entry name" value="P450, PUTATIVE (EUROFUNG)-RELATED"/>
    <property type="match status" value="1"/>
</dbReference>
<dbReference type="GO" id="GO:0004497">
    <property type="term" value="F:monooxygenase activity"/>
    <property type="evidence" value="ECO:0007669"/>
    <property type="project" value="InterPro"/>
</dbReference>
<evidence type="ECO:0000256" key="1">
    <source>
        <dbReference type="ARBA" id="ARBA00001971"/>
    </source>
</evidence>
<dbReference type="InterPro" id="IPR036396">
    <property type="entry name" value="Cyt_P450_sf"/>
</dbReference>
<evidence type="ECO:0000313" key="6">
    <source>
        <dbReference type="EMBL" id="KAF2162097.1"/>
    </source>
</evidence>
<dbReference type="EMBL" id="ML993615">
    <property type="protein sequence ID" value="KAF2162097.1"/>
    <property type="molecule type" value="Genomic_DNA"/>
</dbReference>
<dbReference type="AlphaFoldDB" id="A0A6A6C4K6"/>
<dbReference type="PANTHER" id="PTHR24305">
    <property type="entry name" value="CYTOCHROME P450"/>
    <property type="match status" value="1"/>
</dbReference>
<protein>
    <recommendedName>
        <fullName evidence="8">Cytochrome P450</fullName>
    </recommendedName>
</protein>
<evidence type="ECO:0000313" key="7">
    <source>
        <dbReference type="Proteomes" id="UP000799537"/>
    </source>
</evidence>
<dbReference type="Proteomes" id="UP000799537">
    <property type="component" value="Unassembled WGS sequence"/>
</dbReference>
<dbReference type="Pfam" id="PF00067">
    <property type="entry name" value="p450"/>
    <property type="match status" value="1"/>
</dbReference>
<dbReference type="GO" id="GO:0020037">
    <property type="term" value="F:heme binding"/>
    <property type="evidence" value="ECO:0007669"/>
    <property type="project" value="InterPro"/>
</dbReference>
<comment type="similarity">
    <text evidence="2">Belongs to the cytochrome P450 family.</text>
</comment>
<gene>
    <name evidence="6" type="ORF">M409DRAFT_69322</name>
</gene>
<dbReference type="OrthoDB" id="3934656at2759"/>
<dbReference type="Gene3D" id="1.10.630.10">
    <property type="entry name" value="Cytochrome P450"/>
    <property type="match status" value="1"/>
</dbReference>
<proteinExistence type="inferred from homology"/>
<evidence type="ECO:0008006" key="8">
    <source>
        <dbReference type="Google" id="ProtNLM"/>
    </source>
</evidence>
<reference evidence="6" key="1">
    <citation type="journal article" date="2020" name="Stud. Mycol.">
        <title>101 Dothideomycetes genomes: a test case for predicting lifestyles and emergence of pathogens.</title>
        <authorList>
            <person name="Haridas S."/>
            <person name="Albert R."/>
            <person name="Binder M."/>
            <person name="Bloem J."/>
            <person name="Labutti K."/>
            <person name="Salamov A."/>
            <person name="Andreopoulos B."/>
            <person name="Baker S."/>
            <person name="Barry K."/>
            <person name="Bills G."/>
            <person name="Bluhm B."/>
            <person name="Cannon C."/>
            <person name="Castanera R."/>
            <person name="Culley D."/>
            <person name="Daum C."/>
            <person name="Ezra D."/>
            <person name="Gonzalez J."/>
            <person name="Henrissat B."/>
            <person name="Kuo A."/>
            <person name="Liang C."/>
            <person name="Lipzen A."/>
            <person name="Lutzoni F."/>
            <person name="Magnuson J."/>
            <person name="Mondo S."/>
            <person name="Nolan M."/>
            <person name="Ohm R."/>
            <person name="Pangilinan J."/>
            <person name="Park H.-J."/>
            <person name="Ramirez L."/>
            <person name="Alfaro M."/>
            <person name="Sun H."/>
            <person name="Tritt A."/>
            <person name="Yoshinaga Y."/>
            <person name="Zwiers L.-H."/>
            <person name="Turgeon B."/>
            <person name="Goodwin S."/>
            <person name="Spatafora J."/>
            <person name="Crous P."/>
            <person name="Grigoriev I."/>
        </authorList>
    </citation>
    <scope>NUCLEOTIDE SEQUENCE</scope>
    <source>
        <strain evidence="6">ATCC 36951</strain>
    </source>
</reference>
<comment type="cofactor">
    <cofactor evidence="1 5">
        <name>heme</name>
        <dbReference type="ChEBI" id="CHEBI:30413"/>
    </cofactor>
</comment>
<evidence type="ECO:0000256" key="5">
    <source>
        <dbReference type="PIRSR" id="PIRSR602401-1"/>
    </source>
</evidence>
<keyword evidence="7" id="KW-1185">Reference proteome</keyword>
<dbReference type="GO" id="GO:0005506">
    <property type="term" value="F:iron ion binding"/>
    <property type="evidence" value="ECO:0007669"/>
    <property type="project" value="InterPro"/>
</dbReference>
<name>A0A6A6C4K6_ZASCE</name>
<evidence type="ECO:0000256" key="2">
    <source>
        <dbReference type="ARBA" id="ARBA00010617"/>
    </source>
</evidence>
<organism evidence="6 7">
    <name type="scientific">Zasmidium cellare ATCC 36951</name>
    <dbReference type="NCBI Taxonomy" id="1080233"/>
    <lineage>
        <taxon>Eukaryota</taxon>
        <taxon>Fungi</taxon>
        <taxon>Dikarya</taxon>
        <taxon>Ascomycota</taxon>
        <taxon>Pezizomycotina</taxon>
        <taxon>Dothideomycetes</taxon>
        <taxon>Dothideomycetidae</taxon>
        <taxon>Mycosphaerellales</taxon>
        <taxon>Mycosphaerellaceae</taxon>
        <taxon>Zasmidium</taxon>
    </lineage>
</organism>
<dbReference type="InterPro" id="IPR050121">
    <property type="entry name" value="Cytochrome_P450_monoxygenase"/>
</dbReference>